<evidence type="ECO:0000313" key="2">
    <source>
        <dbReference type="EMBL" id="KAK3337118.1"/>
    </source>
</evidence>
<reference evidence="2" key="2">
    <citation type="submission" date="2023-06" db="EMBL/GenBank/DDBJ databases">
        <authorList>
            <consortium name="Lawrence Berkeley National Laboratory"/>
            <person name="Haridas S."/>
            <person name="Hensen N."/>
            <person name="Bonometti L."/>
            <person name="Westerberg I."/>
            <person name="Brannstrom I.O."/>
            <person name="Guillou S."/>
            <person name="Cros-Aarteil S."/>
            <person name="Calhoun S."/>
            <person name="Kuo A."/>
            <person name="Mondo S."/>
            <person name="Pangilinan J."/>
            <person name="Riley R."/>
            <person name="Labutti K."/>
            <person name="Andreopoulos B."/>
            <person name="Lipzen A."/>
            <person name="Chen C."/>
            <person name="Yanf M."/>
            <person name="Daum C."/>
            <person name="Ng V."/>
            <person name="Clum A."/>
            <person name="Steindorff A."/>
            <person name="Ohm R."/>
            <person name="Martin F."/>
            <person name="Silar P."/>
            <person name="Natvig D."/>
            <person name="Lalanne C."/>
            <person name="Gautier V."/>
            <person name="Ament-Velasquez S.L."/>
            <person name="Kruys A."/>
            <person name="Hutchinson M.I."/>
            <person name="Powell A.J."/>
            <person name="Barry K."/>
            <person name="Miller A.N."/>
            <person name="Grigoriev I.V."/>
            <person name="Debuchy R."/>
            <person name="Gladieux P."/>
            <person name="Thoren M.H."/>
            <person name="Johannesson H."/>
        </authorList>
    </citation>
    <scope>NUCLEOTIDE SEQUENCE</scope>
    <source>
        <strain evidence="2">SMH4131-1</strain>
    </source>
</reference>
<feature type="compositionally biased region" description="Polar residues" evidence="1">
    <location>
        <begin position="197"/>
        <end position="208"/>
    </location>
</feature>
<feature type="region of interest" description="Disordered" evidence="1">
    <location>
        <begin position="997"/>
        <end position="1098"/>
    </location>
</feature>
<protein>
    <submittedName>
        <fullName evidence="2">Uncharacterized protein</fullName>
    </submittedName>
</protein>
<feature type="compositionally biased region" description="Polar residues" evidence="1">
    <location>
        <begin position="998"/>
        <end position="1019"/>
    </location>
</feature>
<organism evidence="2 3">
    <name type="scientific">Cercophora scortea</name>
    <dbReference type="NCBI Taxonomy" id="314031"/>
    <lineage>
        <taxon>Eukaryota</taxon>
        <taxon>Fungi</taxon>
        <taxon>Dikarya</taxon>
        <taxon>Ascomycota</taxon>
        <taxon>Pezizomycotina</taxon>
        <taxon>Sordariomycetes</taxon>
        <taxon>Sordariomycetidae</taxon>
        <taxon>Sordariales</taxon>
        <taxon>Lasiosphaeriaceae</taxon>
        <taxon>Cercophora</taxon>
    </lineage>
</organism>
<feature type="region of interest" description="Disordered" evidence="1">
    <location>
        <begin position="929"/>
        <end position="948"/>
    </location>
</feature>
<feature type="region of interest" description="Disordered" evidence="1">
    <location>
        <begin position="569"/>
        <end position="599"/>
    </location>
</feature>
<gene>
    <name evidence="2" type="ORF">B0T19DRAFT_454738</name>
</gene>
<proteinExistence type="predicted"/>
<dbReference type="EMBL" id="JAUEPO010000001">
    <property type="protein sequence ID" value="KAK3337118.1"/>
    <property type="molecule type" value="Genomic_DNA"/>
</dbReference>
<dbReference type="Proteomes" id="UP001286456">
    <property type="component" value="Unassembled WGS sequence"/>
</dbReference>
<feature type="region of interest" description="Disordered" evidence="1">
    <location>
        <begin position="176"/>
        <end position="255"/>
    </location>
</feature>
<accession>A0AAE0J551</accession>
<reference evidence="2" key="1">
    <citation type="journal article" date="2023" name="Mol. Phylogenet. Evol.">
        <title>Genome-scale phylogeny and comparative genomics of the fungal order Sordariales.</title>
        <authorList>
            <person name="Hensen N."/>
            <person name="Bonometti L."/>
            <person name="Westerberg I."/>
            <person name="Brannstrom I.O."/>
            <person name="Guillou S."/>
            <person name="Cros-Aarteil S."/>
            <person name="Calhoun S."/>
            <person name="Haridas S."/>
            <person name="Kuo A."/>
            <person name="Mondo S."/>
            <person name="Pangilinan J."/>
            <person name="Riley R."/>
            <person name="LaButti K."/>
            <person name="Andreopoulos B."/>
            <person name="Lipzen A."/>
            <person name="Chen C."/>
            <person name="Yan M."/>
            <person name="Daum C."/>
            <person name="Ng V."/>
            <person name="Clum A."/>
            <person name="Steindorff A."/>
            <person name="Ohm R.A."/>
            <person name="Martin F."/>
            <person name="Silar P."/>
            <person name="Natvig D.O."/>
            <person name="Lalanne C."/>
            <person name="Gautier V."/>
            <person name="Ament-Velasquez S.L."/>
            <person name="Kruys A."/>
            <person name="Hutchinson M.I."/>
            <person name="Powell A.J."/>
            <person name="Barry K."/>
            <person name="Miller A.N."/>
            <person name="Grigoriev I.V."/>
            <person name="Debuchy R."/>
            <person name="Gladieux P."/>
            <person name="Hiltunen Thoren M."/>
            <person name="Johannesson H."/>
        </authorList>
    </citation>
    <scope>NUCLEOTIDE SEQUENCE</scope>
    <source>
        <strain evidence="2">SMH4131-1</strain>
    </source>
</reference>
<sequence>MTSSGSVGPSIFNVSGAGSAAVGREVAMSFLPSVSGCPMPTMALASRNGKGPVGTDTMSGASLAWYRGRKGTYSALGSSSAILSRRLKETFWLQGRPLESMLKTTTETGDIGMFSIRPVRSSVTFHGPFRTRPVFGDISFARPCISDGVDTASLGDEGRRVPSYRDTASEIISMYGSDSQRSASSSLSPPFEGVGQRSYSMTSCSSRPLPNYKPTGTMHSQSSAGLLQRPRSPFPYPTRLKRPGVRPSSPALTENGCIDYSRMVEIDRLSHRTVHGSYKPTYPQYRRRPSPGSSRLDSRSGPSFSSYNVPRFSSGQPSSAQSSGGNRFRGRLDSGTSEHSLRTSSLTSIVDMYRPSSCAPPTQKHAFRPQPPGAFYYDYSEDFDVISESVAASCVPFAPIPTRAPSMHRPMVLDDICNLPFHENDERDLAASFRTHPIEGQPLDSIEPAMTQNDPYPYNVQQTEEAGHHHRSMTLDGQDDHIGDRIDCYSVNMEPSAHNPLVPCEAMVAQGEGVCVLDKFVVGLSEDKLQLPKSPKHLTEIGILEKSEEPSCKLTLNPLGVIDHERHCDSDGRSNEIPCSATPPVRSSSQPPETHPSLSHINRKESVCSTVSGHRHRSKFYSIEPGLSDLASLVQCLDKAAKLSCIDDITTSTTTVGILAEKFTHTSVEIAVQDTLTRPTGSVDINVSLKADKNDGEEITLKGVECVEEDTRFRGHRRKLAVPNINTSQLSMLDPNLAAIDHSTMSILSPVPISPGERHISQNSVPLLMKALPPLPGCPIQGEDLISSACIEDYNVPFRFSPFDHSGHSAPASFQYNLSPAGGANDPLYCEHETCDQEDNIDTVNKTSRKKGETQDWTHVPLRDPPSGQLTLQQEYEEGEDIAVSDSGEDRKAKSNAKLKLKVSRGAMSKTQEEPGTLRRKMVDGTSELWGDSSEPWENASDNRHSPVSAHVDTEFGSAKYEVCDQENAFICSPTPSTPVATLSTPHEARCAEEGFAATQTPMSSISQASPSVIRSSFSDGDAAGNGPSRGLRKHVSDLRSPTDDPRTNPGSVEPDSSAEFATGPTDTREALVPSKSPDGSEDAPSLRSRGFRGLIDSSSLRSVAESTMLCADEARQCYQA</sequence>
<name>A0AAE0J551_9PEZI</name>
<dbReference type="AlphaFoldDB" id="A0AAE0J551"/>
<keyword evidence="3" id="KW-1185">Reference proteome</keyword>
<evidence type="ECO:0000256" key="1">
    <source>
        <dbReference type="SAM" id="MobiDB-lite"/>
    </source>
</evidence>
<evidence type="ECO:0000313" key="3">
    <source>
        <dbReference type="Proteomes" id="UP001286456"/>
    </source>
</evidence>
<feature type="compositionally biased region" description="Polar residues" evidence="1">
    <location>
        <begin position="585"/>
        <end position="599"/>
    </location>
</feature>
<feature type="compositionally biased region" description="Low complexity" evidence="1">
    <location>
        <begin position="313"/>
        <end position="325"/>
    </location>
</feature>
<feature type="compositionally biased region" description="Polar residues" evidence="1">
    <location>
        <begin position="334"/>
        <end position="345"/>
    </location>
</feature>
<feature type="region of interest" description="Disordered" evidence="1">
    <location>
        <begin position="845"/>
        <end position="868"/>
    </location>
</feature>
<feature type="compositionally biased region" description="Basic and acidic residues" evidence="1">
    <location>
        <begin position="1035"/>
        <end position="1047"/>
    </location>
</feature>
<comment type="caution">
    <text evidence="2">The sequence shown here is derived from an EMBL/GenBank/DDBJ whole genome shotgun (WGS) entry which is preliminary data.</text>
</comment>
<feature type="compositionally biased region" description="Low complexity" evidence="1">
    <location>
        <begin position="177"/>
        <end position="188"/>
    </location>
</feature>
<feature type="region of interest" description="Disordered" evidence="1">
    <location>
        <begin position="275"/>
        <end position="345"/>
    </location>
</feature>
<feature type="compositionally biased region" description="Polar residues" evidence="1">
    <location>
        <begin position="291"/>
        <end position="308"/>
    </location>
</feature>